<keyword evidence="7" id="KW-0496">Mitochondrion</keyword>
<keyword evidence="6" id="KW-0406">Ion transport</keyword>
<keyword evidence="4" id="KW-0138">CF(0)</keyword>
<dbReference type="Pfam" id="PF04718">
    <property type="entry name" value="ATP-synt_G"/>
    <property type="match status" value="1"/>
</dbReference>
<dbReference type="GO" id="GO:0015078">
    <property type="term" value="F:proton transmembrane transporter activity"/>
    <property type="evidence" value="ECO:0007669"/>
    <property type="project" value="InterPro"/>
</dbReference>
<evidence type="ECO:0000256" key="7">
    <source>
        <dbReference type="ARBA" id="ARBA00023128"/>
    </source>
</evidence>
<comment type="caution">
    <text evidence="10">The sequence shown here is derived from an EMBL/GenBank/DDBJ whole genome shotgun (WGS) entry which is preliminary data.</text>
</comment>
<comment type="similarity">
    <text evidence="2">Belongs to the ATPase g subunit family.</text>
</comment>
<dbReference type="GO" id="GO:0045259">
    <property type="term" value="C:proton-transporting ATP synthase complex"/>
    <property type="evidence" value="ECO:0007669"/>
    <property type="project" value="UniProtKB-KW"/>
</dbReference>
<keyword evidence="9" id="KW-0066">ATP synthesis</keyword>
<proteinExistence type="inferred from homology"/>
<dbReference type="PANTHER" id="PTHR12386">
    <property type="entry name" value="ATP SYNTHASE SUBUNIT"/>
    <property type="match status" value="1"/>
</dbReference>
<dbReference type="Proteomes" id="UP001489004">
    <property type="component" value="Unassembled WGS sequence"/>
</dbReference>
<keyword evidence="8" id="KW-0472">Membrane</keyword>
<dbReference type="GO" id="GO:0031966">
    <property type="term" value="C:mitochondrial membrane"/>
    <property type="evidence" value="ECO:0007669"/>
    <property type="project" value="UniProtKB-SubCell"/>
</dbReference>
<dbReference type="InterPro" id="IPR006808">
    <property type="entry name" value="ATP_synth_F0_gsu_mt"/>
</dbReference>
<dbReference type="GO" id="GO:0015986">
    <property type="term" value="P:proton motive force-driven ATP synthesis"/>
    <property type="evidence" value="ECO:0007669"/>
    <property type="project" value="InterPro"/>
</dbReference>
<evidence type="ECO:0000256" key="8">
    <source>
        <dbReference type="ARBA" id="ARBA00023136"/>
    </source>
</evidence>
<dbReference type="EMBL" id="JALJOR010000001">
    <property type="protein sequence ID" value="KAK9829933.1"/>
    <property type="molecule type" value="Genomic_DNA"/>
</dbReference>
<evidence type="ECO:0000256" key="2">
    <source>
        <dbReference type="ARBA" id="ARBA00005699"/>
    </source>
</evidence>
<evidence type="ECO:0000256" key="3">
    <source>
        <dbReference type="ARBA" id="ARBA00022448"/>
    </source>
</evidence>
<evidence type="ECO:0000256" key="4">
    <source>
        <dbReference type="ARBA" id="ARBA00022547"/>
    </source>
</evidence>
<evidence type="ECO:0000313" key="10">
    <source>
        <dbReference type="EMBL" id="KAK9829933.1"/>
    </source>
</evidence>
<evidence type="ECO:0000313" key="11">
    <source>
        <dbReference type="Proteomes" id="UP001489004"/>
    </source>
</evidence>
<evidence type="ECO:0000256" key="9">
    <source>
        <dbReference type="ARBA" id="ARBA00023310"/>
    </source>
</evidence>
<sequence>MKKNQQYVVKDQAAADKLARQWVFTNLARLPTGVHACKQEWQGVQSKLGKRSELPMSEVGTYALFAGELFAWFCVGEIIGRGGSISGYNV</sequence>
<keyword evidence="3" id="KW-0813">Transport</keyword>
<keyword evidence="11" id="KW-1185">Reference proteome</keyword>
<accession>A0AAW1R8R5</accession>
<protein>
    <recommendedName>
        <fullName evidence="12">ATP synthase subunit g, mitochondrial</fullName>
    </recommendedName>
</protein>
<reference evidence="10 11" key="1">
    <citation type="journal article" date="2024" name="Nat. Commun.">
        <title>Phylogenomics reveals the evolutionary origins of lichenization in chlorophyte algae.</title>
        <authorList>
            <person name="Puginier C."/>
            <person name="Libourel C."/>
            <person name="Otte J."/>
            <person name="Skaloud P."/>
            <person name="Haon M."/>
            <person name="Grisel S."/>
            <person name="Petersen M."/>
            <person name="Berrin J.G."/>
            <person name="Delaux P.M."/>
            <person name="Dal Grande F."/>
            <person name="Keller J."/>
        </authorList>
    </citation>
    <scope>NUCLEOTIDE SEQUENCE [LARGE SCALE GENOMIC DNA]</scope>
    <source>
        <strain evidence="10 11">SAG 2043</strain>
    </source>
</reference>
<name>A0AAW1R8R5_9CHLO</name>
<dbReference type="AlphaFoldDB" id="A0AAW1R8R5"/>
<evidence type="ECO:0000256" key="1">
    <source>
        <dbReference type="ARBA" id="ARBA00004325"/>
    </source>
</evidence>
<comment type="subcellular location">
    <subcellularLocation>
        <location evidence="1">Mitochondrion membrane</location>
    </subcellularLocation>
</comment>
<evidence type="ECO:0000256" key="5">
    <source>
        <dbReference type="ARBA" id="ARBA00022781"/>
    </source>
</evidence>
<evidence type="ECO:0008006" key="12">
    <source>
        <dbReference type="Google" id="ProtNLM"/>
    </source>
</evidence>
<evidence type="ECO:0000256" key="6">
    <source>
        <dbReference type="ARBA" id="ARBA00023065"/>
    </source>
</evidence>
<gene>
    <name evidence="10" type="ORF">WJX72_008720</name>
</gene>
<keyword evidence="5" id="KW-0375">Hydrogen ion transport</keyword>
<organism evidence="10 11">
    <name type="scientific">[Myrmecia] bisecta</name>
    <dbReference type="NCBI Taxonomy" id="41462"/>
    <lineage>
        <taxon>Eukaryota</taxon>
        <taxon>Viridiplantae</taxon>
        <taxon>Chlorophyta</taxon>
        <taxon>core chlorophytes</taxon>
        <taxon>Trebouxiophyceae</taxon>
        <taxon>Trebouxiales</taxon>
        <taxon>Trebouxiaceae</taxon>
        <taxon>Myrmecia</taxon>
    </lineage>
</organism>